<dbReference type="Pfam" id="PF12166">
    <property type="entry name" value="Piezo_cap"/>
    <property type="match status" value="2"/>
</dbReference>
<keyword evidence="7" id="KW-0406">Ion transport</keyword>
<evidence type="ECO:0000256" key="5">
    <source>
        <dbReference type="ARBA" id="ARBA00022692"/>
    </source>
</evidence>
<dbReference type="Proteomes" id="UP000887561">
    <property type="component" value="Unplaced"/>
</dbReference>
<feature type="compositionally biased region" description="Basic and acidic residues" evidence="11">
    <location>
        <begin position="458"/>
        <end position="469"/>
    </location>
</feature>
<feature type="transmembrane region" description="Helical" evidence="12">
    <location>
        <begin position="42"/>
        <end position="70"/>
    </location>
</feature>
<protein>
    <submittedName>
        <fullName evidence="18">Piezo-type mechanosensitive ion channel component</fullName>
    </submittedName>
</protein>
<dbReference type="GO" id="GO:0071260">
    <property type="term" value="P:cellular response to mechanical stimulus"/>
    <property type="evidence" value="ECO:0007669"/>
    <property type="project" value="TreeGrafter"/>
</dbReference>
<feature type="domain" description="Piezo non-specific cation channel cap" evidence="13">
    <location>
        <begin position="924"/>
        <end position="1026"/>
    </location>
</feature>
<comment type="similarity">
    <text evidence="2">Belongs to the PIEZO (TC 1.A.75) family.</text>
</comment>
<dbReference type="InterPro" id="IPR031334">
    <property type="entry name" value="Piezo_cap_dom"/>
</dbReference>
<accession>A0A915M3J2</accession>
<keyword evidence="8 12" id="KW-0472">Membrane</keyword>
<keyword evidence="10" id="KW-0175">Coiled coil</keyword>
<evidence type="ECO:0000256" key="7">
    <source>
        <dbReference type="ARBA" id="ARBA00023065"/>
    </source>
</evidence>
<evidence type="ECO:0000256" key="1">
    <source>
        <dbReference type="ARBA" id="ARBA00004651"/>
    </source>
</evidence>
<dbReference type="Pfam" id="PF15917">
    <property type="entry name" value="Piezo_TM25-28"/>
    <property type="match status" value="1"/>
</dbReference>
<feature type="domain" description="Piezo non-specific cation channel cap" evidence="13">
    <location>
        <begin position="1056"/>
        <end position="1147"/>
    </location>
</feature>
<keyword evidence="4" id="KW-1003">Cell membrane</keyword>
<feature type="transmembrane region" description="Helical" evidence="12">
    <location>
        <begin position="614"/>
        <end position="631"/>
    </location>
</feature>
<evidence type="ECO:0000256" key="8">
    <source>
        <dbReference type="ARBA" id="ARBA00023136"/>
    </source>
</evidence>
<feature type="transmembrane region" description="Helical" evidence="12">
    <location>
        <begin position="841"/>
        <end position="868"/>
    </location>
</feature>
<feature type="transmembrane region" description="Helical" evidence="12">
    <location>
        <begin position="586"/>
        <end position="608"/>
    </location>
</feature>
<feature type="region of interest" description="Disordered" evidence="11">
    <location>
        <begin position="395"/>
        <end position="470"/>
    </location>
</feature>
<dbReference type="InterPro" id="IPR031805">
    <property type="entry name" value="Piezo_TM25-28"/>
</dbReference>
<evidence type="ECO:0000259" key="14">
    <source>
        <dbReference type="Pfam" id="PF15917"/>
    </source>
</evidence>
<keyword evidence="5 12" id="KW-0812">Transmembrane</keyword>
<evidence type="ECO:0000256" key="12">
    <source>
        <dbReference type="SAM" id="Phobius"/>
    </source>
</evidence>
<feature type="transmembrane region" description="Helical" evidence="12">
    <location>
        <begin position="700"/>
        <end position="717"/>
    </location>
</feature>
<feature type="coiled-coil region" evidence="10">
    <location>
        <begin position="220"/>
        <end position="254"/>
    </location>
</feature>
<dbReference type="PANTHER" id="PTHR13167">
    <property type="entry name" value="PIEZO-TYPE MECHANOSENSITIVE ION CHANNEL COMPONENT"/>
    <property type="match status" value="1"/>
</dbReference>
<evidence type="ECO:0000313" key="17">
    <source>
        <dbReference type="Proteomes" id="UP000887561"/>
    </source>
</evidence>
<keyword evidence="6 12" id="KW-1133">Transmembrane helix</keyword>
<sequence>MSPDRFSDNLKIDFILLAIVSAQNRMFKQESEEHPAGSNDSIYIMTLCAGLGGTSLFALGYVILAFWMLWEGNNLYTMHRYTKTLARWNTLAKYTVVIMLCKIFLQLIGCVFIGLIRPKQLCPVQQLFSIFCVNPLSIGELQKFFSELPSDDTEFSDLQSCSKGGDSSEASIGFDAVAFLFIIFQLRILHSWYFQRCMIEFRCEVIQANRGAVLINQLIEKEMREQTEHQNKKLREIKARTAAIRKRYEEQQRRSSGYGAVVFSPQTYGQVVRPRSIIDIDDPLPSYDPRYAPPQSTSVMAKRAGDYYMFEGDPEIDDLIEPVISFVPEVTPGAGDFDKLDPAQLLHTALGKDLDLIKTLDSVEEAEQIKDEKLRMIAAVAPSEKAREIAKLALKLRHQSPPKPETVHHGDEGDYYSIGGPSTSQAEKSEKDEETDTTDGIPIIRFRKKRQQQQPENVIEKESTQKEIEEQQQTTTKIDAYSYAKAIISFFQFLWKIMIAFLDWISAFLNRRSREHRYVAYVLNKEKEHLKEMMSNELYDGQISSSDLRERWESHNMHIVSSEEDIKRLENEAHDRWAERNVFARFINAVGNCICAHTDIICYAFAVFVHGKTAGLLTLPLPSLVFFWGTLANPRPSKFFWVTMIIWTELIDIESGQKPTTTTPAAAEPVLAENSKLPSPPSKIVHLSVIGNFIEKSNRIPITLVVIILVQSLMIVLDRGLYLRKAVVAKLIYHLLTLIIVHVWIFFILPLFTQKEAYTNGVARFLYYIKCIYFLISAWQIRNGYPSLCIGNLLTHSYDTSMPIFDFFNMENFYAVVYNLKCARKFEEAFPAPRGEPKGTVIKYLMGLPLILIMILLVWSPIIAFALINTIGNISPPESAIMTVSLEGFPPLYKMEAKGLGLMAITQQEYNTLISNFSDINGRESELNTDVVDRTRKASAYITQYTAKDILKVKFRPESETFWQISPVSLVAFRDFLQNNNTGNLELSFNFEFKRPQEGKKEPQIHSFTQKAKIHGRELLDAIDNRSHWTSNSTYWLSQMEFNENITKLTAIPSPELIEYGSRDLNYTEFLALVDRVFPSWLNSYVQGGIILMYAGIVLFVGRLIRGFVSSQPLDVIINEIPNPDHLLKICLDIYLVREARDFVLEQ</sequence>
<keyword evidence="17" id="KW-1185">Reference proteome</keyword>
<name>A0A915M3J2_MELJA</name>
<comment type="subcellular location">
    <subcellularLocation>
        <location evidence="1">Cell membrane</location>
        <topology evidence="1">Multi-pass membrane protein</topology>
    </subcellularLocation>
</comment>
<keyword evidence="3" id="KW-0813">Transport</keyword>
<dbReference type="GO" id="GO:0008381">
    <property type="term" value="F:mechanosensitive monoatomic ion channel activity"/>
    <property type="evidence" value="ECO:0007669"/>
    <property type="project" value="InterPro"/>
</dbReference>
<evidence type="ECO:0000256" key="9">
    <source>
        <dbReference type="ARBA" id="ARBA00023303"/>
    </source>
</evidence>
<dbReference type="GO" id="GO:0005886">
    <property type="term" value="C:plasma membrane"/>
    <property type="evidence" value="ECO:0007669"/>
    <property type="project" value="UniProtKB-SubCell"/>
</dbReference>
<reference evidence="18" key="1">
    <citation type="submission" date="2022-11" db="UniProtKB">
        <authorList>
            <consortium name="WormBaseParasite"/>
        </authorList>
    </citation>
    <scope>IDENTIFICATION</scope>
</reference>
<dbReference type="GO" id="GO:0050982">
    <property type="term" value="P:detection of mechanical stimulus"/>
    <property type="evidence" value="ECO:0007669"/>
    <property type="project" value="TreeGrafter"/>
</dbReference>
<feature type="domain" description="Piezo THU9 and anchor" evidence="16">
    <location>
        <begin position="696"/>
        <end position="799"/>
    </location>
</feature>
<dbReference type="InterPro" id="IPR027272">
    <property type="entry name" value="Piezo"/>
</dbReference>
<evidence type="ECO:0000256" key="4">
    <source>
        <dbReference type="ARBA" id="ARBA00022475"/>
    </source>
</evidence>
<evidence type="ECO:0000259" key="16">
    <source>
        <dbReference type="Pfam" id="PF24874"/>
    </source>
</evidence>
<feature type="domain" description="Piezo transmembrane helical unit" evidence="15">
    <location>
        <begin position="596"/>
        <end position="651"/>
    </location>
</feature>
<dbReference type="AlphaFoldDB" id="A0A915M3J2"/>
<evidence type="ECO:0000313" key="18">
    <source>
        <dbReference type="WBParaSite" id="scaffold2424_cov165.g4840"/>
    </source>
</evidence>
<dbReference type="InterPro" id="IPR056768">
    <property type="entry name" value="THU_Piezo"/>
</dbReference>
<organism evidence="17 18">
    <name type="scientific">Meloidogyne javanica</name>
    <name type="common">Root-knot nematode worm</name>
    <dbReference type="NCBI Taxonomy" id="6303"/>
    <lineage>
        <taxon>Eukaryota</taxon>
        <taxon>Metazoa</taxon>
        <taxon>Ecdysozoa</taxon>
        <taxon>Nematoda</taxon>
        <taxon>Chromadorea</taxon>
        <taxon>Rhabditida</taxon>
        <taxon>Tylenchina</taxon>
        <taxon>Tylenchomorpha</taxon>
        <taxon>Tylenchoidea</taxon>
        <taxon>Meloidogynidae</taxon>
        <taxon>Meloidogyninae</taxon>
        <taxon>Meloidogyne</taxon>
        <taxon>Meloidogyne incognita group</taxon>
    </lineage>
</organism>
<evidence type="ECO:0000256" key="10">
    <source>
        <dbReference type="SAM" id="Coils"/>
    </source>
</evidence>
<feature type="transmembrane region" description="Helical" evidence="12">
    <location>
        <begin position="1085"/>
        <end position="1105"/>
    </location>
</feature>
<feature type="transmembrane region" description="Helical" evidence="12">
    <location>
        <begin position="486"/>
        <end position="509"/>
    </location>
</feature>
<dbReference type="GO" id="GO:0005261">
    <property type="term" value="F:monoatomic cation channel activity"/>
    <property type="evidence" value="ECO:0007669"/>
    <property type="project" value="TreeGrafter"/>
</dbReference>
<feature type="domain" description="Piezo TM25-28" evidence="14">
    <location>
        <begin position="48"/>
        <end position="315"/>
    </location>
</feature>
<dbReference type="PANTHER" id="PTHR13167:SF25">
    <property type="entry name" value="PIEZO-TYPE MECHANOSENSITIVE ION CHANNEL COMPONENT"/>
    <property type="match status" value="1"/>
</dbReference>
<evidence type="ECO:0000256" key="2">
    <source>
        <dbReference type="ARBA" id="ARBA00007821"/>
    </source>
</evidence>
<evidence type="ECO:0000256" key="11">
    <source>
        <dbReference type="SAM" id="MobiDB-lite"/>
    </source>
</evidence>
<evidence type="ECO:0000259" key="15">
    <source>
        <dbReference type="Pfam" id="PF23188"/>
    </source>
</evidence>
<dbReference type="Pfam" id="PF24874">
    <property type="entry name" value="Piezo_THU9_anchor"/>
    <property type="match status" value="1"/>
</dbReference>
<dbReference type="InterPro" id="IPR056770">
    <property type="entry name" value="Piezo_THU9_anchor"/>
</dbReference>
<dbReference type="GO" id="GO:0042391">
    <property type="term" value="P:regulation of membrane potential"/>
    <property type="evidence" value="ECO:0007669"/>
    <property type="project" value="TreeGrafter"/>
</dbReference>
<feature type="transmembrane region" description="Helical" evidence="12">
    <location>
        <begin position="91"/>
        <end position="116"/>
    </location>
</feature>
<evidence type="ECO:0000256" key="6">
    <source>
        <dbReference type="ARBA" id="ARBA00022989"/>
    </source>
</evidence>
<keyword evidence="9" id="KW-0407">Ion channel</keyword>
<dbReference type="WBParaSite" id="scaffold2424_cov165.g4840">
    <property type="protein sequence ID" value="scaffold2424_cov165.g4840"/>
    <property type="gene ID" value="scaffold2424_cov165.g4840"/>
</dbReference>
<feature type="transmembrane region" description="Helical" evidence="12">
    <location>
        <begin position="802"/>
        <end position="820"/>
    </location>
</feature>
<feature type="transmembrane region" description="Helical" evidence="12">
    <location>
        <begin position="732"/>
        <end position="753"/>
    </location>
</feature>
<feature type="transmembrane region" description="Helical" evidence="12">
    <location>
        <begin position="765"/>
        <end position="782"/>
    </location>
</feature>
<evidence type="ECO:0000259" key="13">
    <source>
        <dbReference type="Pfam" id="PF12166"/>
    </source>
</evidence>
<dbReference type="Pfam" id="PF23188">
    <property type="entry name" value="THU_Piezo1"/>
    <property type="match status" value="1"/>
</dbReference>
<proteinExistence type="inferred from homology"/>
<evidence type="ECO:0000256" key="3">
    <source>
        <dbReference type="ARBA" id="ARBA00022448"/>
    </source>
</evidence>